<evidence type="ECO:0000313" key="10">
    <source>
        <dbReference type="EMBL" id="MFD1385002.1"/>
    </source>
</evidence>
<comment type="subcellular location">
    <subcellularLocation>
        <location evidence="2">Periplasm</location>
    </subcellularLocation>
</comment>
<comment type="caution">
    <text evidence="10">The sequence shown here is derived from an EMBL/GenBank/DDBJ whole genome shotgun (WGS) entry which is preliminary data.</text>
</comment>
<proteinExistence type="predicted"/>
<protein>
    <recommendedName>
        <fullName evidence="8">Pseudoazurin</fullName>
    </recommendedName>
</protein>
<sequence length="118" mass="13079">MVNRNALGAMSYEPSYLNIQPGDTVKFIRTAPGHNAAAIVSMWPADAKQYRGNINEEIEMTFDKAGIYGIECTPHMAMGMVMVIQVGKKDLPAIQAPKSLPSRAKQRIQTIKTHYSQQ</sequence>
<evidence type="ECO:0000256" key="6">
    <source>
        <dbReference type="ARBA" id="ARBA00022982"/>
    </source>
</evidence>
<evidence type="ECO:0000259" key="9">
    <source>
        <dbReference type="Pfam" id="PF00127"/>
    </source>
</evidence>
<evidence type="ECO:0000256" key="8">
    <source>
        <dbReference type="NCBIfam" id="TIGR02375"/>
    </source>
</evidence>
<dbReference type="InterPro" id="IPR000923">
    <property type="entry name" value="BlueCu_1"/>
</dbReference>
<keyword evidence="5" id="KW-0574">Periplasm</keyword>
<dbReference type="Gene3D" id="2.60.40.420">
    <property type="entry name" value="Cupredoxins - blue copper proteins"/>
    <property type="match status" value="1"/>
</dbReference>
<dbReference type="InterPro" id="IPR008972">
    <property type="entry name" value="Cupredoxin"/>
</dbReference>
<keyword evidence="3" id="KW-0813">Transport</keyword>
<dbReference type="Pfam" id="PF00127">
    <property type="entry name" value="Copper-bind"/>
    <property type="match status" value="1"/>
</dbReference>
<evidence type="ECO:0000256" key="1">
    <source>
        <dbReference type="ARBA" id="ARBA00001935"/>
    </source>
</evidence>
<accession>A0ABW4B4R5</accession>
<keyword evidence="4" id="KW-0479">Metal-binding</keyword>
<organism evidence="10 11">
    <name type="scientific">Rhodanobacter aciditrophus</name>
    <dbReference type="NCBI Taxonomy" id="1623218"/>
    <lineage>
        <taxon>Bacteria</taxon>
        <taxon>Pseudomonadati</taxon>
        <taxon>Pseudomonadota</taxon>
        <taxon>Gammaproteobacteria</taxon>
        <taxon>Lysobacterales</taxon>
        <taxon>Rhodanobacteraceae</taxon>
        <taxon>Rhodanobacter</taxon>
    </lineage>
</organism>
<dbReference type="InterPro" id="IPR012745">
    <property type="entry name" value="Pseudoazurin"/>
</dbReference>
<dbReference type="EMBL" id="JBHTMN010000018">
    <property type="protein sequence ID" value="MFD1385002.1"/>
    <property type="molecule type" value="Genomic_DNA"/>
</dbReference>
<evidence type="ECO:0000256" key="4">
    <source>
        <dbReference type="ARBA" id="ARBA00022723"/>
    </source>
</evidence>
<evidence type="ECO:0000256" key="7">
    <source>
        <dbReference type="ARBA" id="ARBA00023008"/>
    </source>
</evidence>
<dbReference type="NCBIfam" id="TIGR02375">
    <property type="entry name" value="pseudoazurin"/>
    <property type="match status" value="1"/>
</dbReference>
<dbReference type="PRINTS" id="PR00155">
    <property type="entry name" value="AMICYANIN"/>
</dbReference>
<evidence type="ECO:0000313" key="11">
    <source>
        <dbReference type="Proteomes" id="UP001597059"/>
    </source>
</evidence>
<comment type="cofactor">
    <cofactor evidence="1">
        <name>Cu cation</name>
        <dbReference type="ChEBI" id="CHEBI:23378"/>
    </cofactor>
</comment>
<keyword evidence="11" id="KW-1185">Reference proteome</keyword>
<keyword evidence="6" id="KW-0249">Electron transport</keyword>
<evidence type="ECO:0000256" key="2">
    <source>
        <dbReference type="ARBA" id="ARBA00004418"/>
    </source>
</evidence>
<feature type="domain" description="Blue (type 1) copper" evidence="9">
    <location>
        <begin position="6"/>
        <end position="86"/>
    </location>
</feature>
<evidence type="ECO:0000256" key="5">
    <source>
        <dbReference type="ARBA" id="ARBA00022764"/>
    </source>
</evidence>
<gene>
    <name evidence="10" type="ORF">ACFQ45_16720</name>
</gene>
<reference evidence="11" key="1">
    <citation type="journal article" date="2019" name="Int. J. Syst. Evol. Microbiol.">
        <title>The Global Catalogue of Microorganisms (GCM) 10K type strain sequencing project: providing services to taxonomists for standard genome sequencing and annotation.</title>
        <authorList>
            <consortium name="The Broad Institute Genomics Platform"/>
            <consortium name="The Broad Institute Genome Sequencing Center for Infectious Disease"/>
            <person name="Wu L."/>
            <person name="Ma J."/>
        </authorList>
    </citation>
    <scope>NUCLEOTIDE SEQUENCE [LARGE SCALE GENOMIC DNA]</scope>
    <source>
        <strain evidence="11">JCM 30774</strain>
    </source>
</reference>
<keyword evidence="7" id="KW-0186">Copper</keyword>
<dbReference type="PRINTS" id="PR00156">
    <property type="entry name" value="COPPERBLUE"/>
</dbReference>
<dbReference type="SUPFAM" id="SSF49503">
    <property type="entry name" value="Cupredoxins"/>
    <property type="match status" value="1"/>
</dbReference>
<dbReference type="InterPro" id="IPR002386">
    <property type="entry name" value="Amicyanin/Pseudoazurin"/>
</dbReference>
<name>A0ABW4B4R5_9GAMM</name>
<dbReference type="Proteomes" id="UP001597059">
    <property type="component" value="Unassembled WGS sequence"/>
</dbReference>
<evidence type="ECO:0000256" key="3">
    <source>
        <dbReference type="ARBA" id="ARBA00022448"/>
    </source>
</evidence>
<dbReference type="InterPro" id="IPR001235">
    <property type="entry name" value="Copper_blue_Plastocyanin"/>
</dbReference>